<comment type="caution">
    <text evidence="9">The sequence shown here is derived from an EMBL/GenBank/DDBJ whole genome shotgun (WGS) entry which is preliminary data.</text>
</comment>
<sequence>MIMISTITNYCYKTPSHNMNHISNYINQGYWEITGSIVAPPEYISHKTRLIIRVSRLKNKTRDHCVSGKIRLSVRDDVSHYQQGWRIRFVSRIYPFSNFNNPGRFDYKKYMNYHQNIYGNVYIKKNQIEILDQLPEMSMIQKTIQHVQITVSQLLEKNTSSQASGFLHAISLGNRHFLDENIKEIFISTGVSHLMAISGLHMGMIAMTSFLLFRWLFRRSKIMCLYGWSDCCAAIPSFIMLAYFVISGMSPSAQRA</sequence>
<dbReference type="InterPro" id="IPR004477">
    <property type="entry name" value="ComEC_N"/>
</dbReference>
<reference evidence="10" key="1">
    <citation type="submission" date="2012-11" db="EMBL/GenBank/DDBJ databases">
        <authorList>
            <person name="Lucero-Rivera Y.E."/>
            <person name="Tovar-Ramirez D."/>
        </authorList>
    </citation>
    <scope>NUCLEOTIDE SEQUENCE [LARGE SCALE GENOMIC DNA]</scope>
    <source>
        <strain evidence="10">Araruama</strain>
    </source>
</reference>
<organism evidence="9 10">
    <name type="scientific">Candidatus Magnetoglobus multicellularis str. Araruama</name>
    <dbReference type="NCBI Taxonomy" id="890399"/>
    <lineage>
        <taxon>Bacteria</taxon>
        <taxon>Pseudomonadati</taxon>
        <taxon>Thermodesulfobacteriota</taxon>
        <taxon>Desulfobacteria</taxon>
        <taxon>Desulfobacterales</taxon>
        <taxon>Desulfobacteraceae</taxon>
        <taxon>Candidatus Magnetoglobus</taxon>
    </lineage>
</organism>
<accession>A0A1V1NSZ7</accession>
<dbReference type="AlphaFoldDB" id="A0A1V1NSZ7"/>
<evidence type="ECO:0000256" key="4">
    <source>
        <dbReference type="ARBA" id="ARBA00022989"/>
    </source>
</evidence>
<dbReference type="Proteomes" id="UP000189670">
    <property type="component" value="Unassembled WGS sequence"/>
</dbReference>
<dbReference type="InterPro" id="IPR052159">
    <property type="entry name" value="Competence_DNA_uptake"/>
</dbReference>
<keyword evidence="3 6" id="KW-0812">Transmembrane</keyword>
<evidence type="ECO:0000256" key="1">
    <source>
        <dbReference type="ARBA" id="ARBA00004651"/>
    </source>
</evidence>
<evidence type="ECO:0000256" key="2">
    <source>
        <dbReference type="ARBA" id="ARBA00022475"/>
    </source>
</evidence>
<evidence type="ECO:0000259" key="8">
    <source>
        <dbReference type="Pfam" id="PF13567"/>
    </source>
</evidence>
<dbReference type="PANTHER" id="PTHR30619:SF1">
    <property type="entry name" value="RECOMBINATION PROTEIN 2"/>
    <property type="match status" value="1"/>
</dbReference>
<keyword evidence="2" id="KW-1003">Cell membrane</keyword>
<keyword evidence="4 6" id="KW-1133">Transmembrane helix</keyword>
<feature type="transmembrane region" description="Helical" evidence="6">
    <location>
        <begin position="225"/>
        <end position="246"/>
    </location>
</feature>
<dbReference type="Pfam" id="PF13567">
    <property type="entry name" value="DUF4131"/>
    <property type="match status" value="1"/>
</dbReference>
<keyword evidence="5 6" id="KW-0472">Membrane</keyword>
<gene>
    <name evidence="9" type="ORF">OMM_13880</name>
</gene>
<comment type="subcellular location">
    <subcellularLocation>
        <location evidence="1">Cell membrane</location>
        <topology evidence="1">Multi-pass membrane protein</topology>
    </subcellularLocation>
</comment>
<evidence type="ECO:0008006" key="11">
    <source>
        <dbReference type="Google" id="ProtNLM"/>
    </source>
</evidence>
<feature type="transmembrane region" description="Helical" evidence="6">
    <location>
        <begin position="191"/>
        <end position="213"/>
    </location>
</feature>
<evidence type="ECO:0000313" key="10">
    <source>
        <dbReference type="Proteomes" id="UP000189670"/>
    </source>
</evidence>
<evidence type="ECO:0000256" key="3">
    <source>
        <dbReference type="ARBA" id="ARBA00022692"/>
    </source>
</evidence>
<feature type="domain" description="DUF4131" evidence="8">
    <location>
        <begin position="4"/>
        <end position="127"/>
    </location>
</feature>
<dbReference type="EMBL" id="ATBP01002597">
    <property type="protein sequence ID" value="ETR65678.1"/>
    <property type="molecule type" value="Genomic_DNA"/>
</dbReference>
<dbReference type="Pfam" id="PF03772">
    <property type="entry name" value="Competence"/>
    <property type="match status" value="1"/>
</dbReference>
<dbReference type="PANTHER" id="PTHR30619">
    <property type="entry name" value="DNA INTERNALIZATION/COMPETENCE PROTEIN COMEC/REC2"/>
    <property type="match status" value="1"/>
</dbReference>
<evidence type="ECO:0000256" key="5">
    <source>
        <dbReference type="ARBA" id="ARBA00023136"/>
    </source>
</evidence>
<evidence type="ECO:0000259" key="7">
    <source>
        <dbReference type="Pfam" id="PF03772"/>
    </source>
</evidence>
<proteinExistence type="predicted"/>
<evidence type="ECO:0000313" key="9">
    <source>
        <dbReference type="EMBL" id="ETR65678.1"/>
    </source>
</evidence>
<feature type="domain" description="ComEC/Rec2-related protein" evidence="7">
    <location>
        <begin position="171"/>
        <end position="256"/>
    </location>
</feature>
<protein>
    <recommendedName>
        <fullName evidence="11">ComEC/Rec2-related protein domain-containing protein</fullName>
    </recommendedName>
</protein>
<name>A0A1V1NSZ7_9BACT</name>
<evidence type="ECO:0000256" key="6">
    <source>
        <dbReference type="SAM" id="Phobius"/>
    </source>
</evidence>
<feature type="non-terminal residue" evidence="9">
    <location>
        <position position="256"/>
    </location>
</feature>
<dbReference type="GO" id="GO:0005886">
    <property type="term" value="C:plasma membrane"/>
    <property type="evidence" value="ECO:0007669"/>
    <property type="project" value="UniProtKB-SubCell"/>
</dbReference>
<dbReference type="InterPro" id="IPR025405">
    <property type="entry name" value="DUF4131"/>
</dbReference>